<dbReference type="EMBL" id="CP025611">
    <property type="protein sequence ID" value="AUN30116.1"/>
    <property type="molecule type" value="Genomic_DNA"/>
</dbReference>
<dbReference type="InterPro" id="IPR010645">
    <property type="entry name" value="MFS_4"/>
</dbReference>
<dbReference type="PANTHER" id="PTHR23537">
    <property type="match status" value="1"/>
</dbReference>
<organism evidence="1 2">
    <name type="scientific">Niveispirillum cyanobacteriorum</name>
    <dbReference type="NCBI Taxonomy" id="1612173"/>
    <lineage>
        <taxon>Bacteria</taxon>
        <taxon>Pseudomonadati</taxon>
        <taxon>Pseudomonadota</taxon>
        <taxon>Alphaproteobacteria</taxon>
        <taxon>Rhodospirillales</taxon>
        <taxon>Azospirillaceae</taxon>
        <taxon>Niveispirillum</taxon>
    </lineage>
</organism>
<dbReference type="Gene3D" id="1.20.1250.20">
    <property type="entry name" value="MFS general substrate transporter like domains"/>
    <property type="match status" value="1"/>
</dbReference>
<sequence length="386" mass="38639">MMTSVWRLAVAGLAGTLLGVGLGRFAYTPLLPALIGDGWVDAAGGALLGAANLTGYLLGAVTAARAGRRLGPVPVLRAAMLLVALSLLACAWNGGLLWLGVWRFVAGVAGAMLMILAAPVLMAQVPREKKPLVAGIVFSGIGMGVMVTGTALPWLAAYGVAVAWAGIGLFALLLTGLAWGQWPPGVRSMAAGTGPAGRSWPLWLFTLAYATDGMGFLPHTLFLSDFVARGLGQGVAMGGAYWFLFGIGAFCGPLIVSRLARAMGFAPALVLALGVKALAVALPLLSSAPLPLGLSAILVGVLTPGAVALASGVAGQLAGAAGHTAAWGRMTALYALFQAAGGYALTALFTTTGSHLPLFAAGAALLACGAVAGLAGLSLMKKEALS</sequence>
<keyword evidence="2" id="KW-1185">Reference proteome</keyword>
<proteinExistence type="predicted"/>
<reference evidence="1 2" key="1">
    <citation type="submission" date="2017-12" db="EMBL/GenBank/DDBJ databases">
        <title>Genomes of bacteria within cyanobacterial aggregates.</title>
        <authorList>
            <person name="Cai H."/>
        </authorList>
    </citation>
    <scope>NUCLEOTIDE SEQUENCE [LARGE SCALE GENOMIC DNA]</scope>
    <source>
        <strain evidence="1 2">TH16</strain>
    </source>
</reference>
<dbReference type="KEGG" id="ncb:C0V82_07630"/>
<evidence type="ECO:0000313" key="1">
    <source>
        <dbReference type="EMBL" id="AUN30116.1"/>
    </source>
</evidence>
<dbReference type="AlphaFoldDB" id="A0A2K9NC45"/>
<gene>
    <name evidence="1" type="ORF">C0V82_07630</name>
</gene>
<evidence type="ECO:0000313" key="2">
    <source>
        <dbReference type="Proteomes" id="UP000234752"/>
    </source>
</evidence>
<dbReference type="PANTHER" id="PTHR23537:SF1">
    <property type="entry name" value="SUGAR TRANSPORTER"/>
    <property type="match status" value="1"/>
</dbReference>
<protein>
    <submittedName>
        <fullName evidence="1">MFS transporter</fullName>
    </submittedName>
</protein>
<dbReference type="InterPro" id="IPR036259">
    <property type="entry name" value="MFS_trans_sf"/>
</dbReference>
<dbReference type="Proteomes" id="UP000234752">
    <property type="component" value="Chromosome eg_1"/>
</dbReference>
<accession>A0A2K9NC45</accession>
<dbReference type="GO" id="GO:0005886">
    <property type="term" value="C:plasma membrane"/>
    <property type="evidence" value="ECO:0007669"/>
    <property type="project" value="TreeGrafter"/>
</dbReference>
<dbReference type="RefSeq" id="WP_102111819.1">
    <property type="nucleotide sequence ID" value="NZ_BMGN01000002.1"/>
</dbReference>
<dbReference type="Pfam" id="PF06779">
    <property type="entry name" value="MFS_4"/>
    <property type="match status" value="1"/>
</dbReference>
<name>A0A2K9NC45_9PROT</name>
<dbReference type="SUPFAM" id="SSF103473">
    <property type="entry name" value="MFS general substrate transporter"/>
    <property type="match status" value="1"/>
</dbReference>
<dbReference type="OrthoDB" id="9797953at2"/>